<dbReference type="Pfam" id="PF12833">
    <property type="entry name" value="HTH_18"/>
    <property type="match status" value="1"/>
</dbReference>
<keyword evidence="1" id="KW-0805">Transcription regulation</keyword>
<evidence type="ECO:0000313" key="7">
    <source>
        <dbReference type="EMBL" id="MFC0471243.1"/>
    </source>
</evidence>
<evidence type="ECO:0000256" key="1">
    <source>
        <dbReference type="ARBA" id="ARBA00023015"/>
    </source>
</evidence>
<organism evidence="7 8">
    <name type="scientific">Halalkalibacter kiskunsagensis</name>
    <dbReference type="NCBI Taxonomy" id="1548599"/>
    <lineage>
        <taxon>Bacteria</taxon>
        <taxon>Bacillati</taxon>
        <taxon>Bacillota</taxon>
        <taxon>Bacilli</taxon>
        <taxon>Bacillales</taxon>
        <taxon>Bacillaceae</taxon>
        <taxon>Halalkalibacter</taxon>
    </lineage>
</organism>
<protein>
    <submittedName>
        <fullName evidence="7">Response regulator</fullName>
    </submittedName>
</protein>
<evidence type="ECO:0000256" key="2">
    <source>
        <dbReference type="ARBA" id="ARBA00023125"/>
    </source>
</evidence>
<accession>A0ABV6KD54</accession>
<dbReference type="Pfam" id="PF00072">
    <property type="entry name" value="Response_reg"/>
    <property type="match status" value="1"/>
</dbReference>
<dbReference type="PROSITE" id="PS50110">
    <property type="entry name" value="RESPONSE_REGULATORY"/>
    <property type="match status" value="1"/>
</dbReference>
<dbReference type="PROSITE" id="PS01124">
    <property type="entry name" value="HTH_ARAC_FAMILY_2"/>
    <property type="match status" value="1"/>
</dbReference>
<dbReference type="CDD" id="cd17536">
    <property type="entry name" value="REC_YesN-like"/>
    <property type="match status" value="1"/>
</dbReference>
<dbReference type="InterPro" id="IPR020449">
    <property type="entry name" value="Tscrpt_reg_AraC-type_HTH"/>
</dbReference>
<dbReference type="Gene3D" id="3.40.50.2300">
    <property type="match status" value="1"/>
</dbReference>
<dbReference type="Gene3D" id="1.10.10.60">
    <property type="entry name" value="Homeodomain-like"/>
    <property type="match status" value="2"/>
</dbReference>
<dbReference type="InterPro" id="IPR018060">
    <property type="entry name" value="HTH_AraC"/>
</dbReference>
<reference evidence="7 8" key="1">
    <citation type="submission" date="2024-09" db="EMBL/GenBank/DDBJ databases">
        <authorList>
            <person name="Sun Q."/>
            <person name="Mori K."/>
        </authorList>
    </citation>
    <scope>NUCLEOTIDE SEQUENCE [LARGE SCALE GENOMIC DNA]</scope>
    <source>
        <strain evidence="7 8">NCAIM B.02610</strain>
    </source>
</reference>
<gene>
    <name evidence="7" type="ORF">ACFFHM_12285</name>
</gene>
<dbReference type="SMART" id="SM00342">
    <property type="entry name" value="HTH_ARAC"/>
    <property type="match status" value="1"/>
</dbReference>
<dbReference type="InterPro" id="IPR011006">
    <property type="entry name" value="CheY-like_superfamily"/>
</dbReference>
<evidence type="ECO:0000259" key="6">
    <source>
        <dbReference type="PROSITE" id="PS50110"/>
    </source>
</evidence>
<dbReference type="SUPFAM" id="SSF46689">
    <property type="entry name" value="Homeodomain-like"/>
    <property type="match status" value="2"/>
</dbReference>
<evidence type="ECO:0000259" key="5">
    <source>
        <dbReference type="PROSITE" id="PS01124"/>
    </source>
</evidence>
<dbReference type="PRINTS" id="PR00032">
    <property type="entry name" value="HTHARAC"/>
</dbReference>
<evidence type="ECO:0000256" key="3">
    <source>
        <dbReference type="ARBA" id="ARBA00023163"/>
    </source>
</evidence>
<keyword evidence="8" id="KW-1185">Reference proteome</keyword>
<dbReference type="InterPro" id="IPR009057">
    <property type="entry name" value="Homeodomain-like_sf"/>
</dbReference>
<dbReference type="PROSITE" id="PS00041">
    <property type="entry name" value="HTH_ARAC_FAMILY_1"/>
    <property type="match status" value="1"/>
</dbReference>
<keyword evidence="2" id="KW-0238">DNA-binding</keyword>
<dbReference type="InterPro" id="IPR001789">
    <property type="entry name" value="Sig_transdc_resp-reg_receiver"/>
</dbReference>
<dbReference type="RefSeq" id="WP_335958537.1">
    <property type="nucleotide sequence ID" value="NZ_JAXBLX010000002.1"/>
</dbReference>
<dbReference type="EMBL" id="JBHLUX010000030">
    <property type="protein sequence ID" value="MFC0471243.1"/>
    <property type="molecule type" value="Genomic_DNA"/>
</dbReference>
<keyword evidence="4" id="KW-0597">Phosphoprotein</keyword>
<feature type="modified residue" description="4-aspartylphosphate" evidence="4">
    <location>
        <position position="59"/>
    </location>
</feature>
<comment type="caution">
    <text evidence="7">The sequence shown here is derived from an EMBL/GenBank/DDBJ whole genome shotgun (WGS) entry which is preliminary data.</text>
</comment>
<name>A0ABV6KD54_9BACI</name>
<dbReference type="PANTHER" id="PTHR43280:SF28">
    <property type="entry name" value="HTH-TYPE TRANSCRIPTIONAL ACTIVATOR RHAS"/>
    <property type="match status" value="1"/>
</dbReference>
<dbReference type="InterPro" id="IPR018062">
    <property type="entry name" value="HTH_AraC-typ_CS"/>
</dbReference>
<dbReference type="SUPFAM" id="SSF52172">
    <property type="entry name" value="CheY-like"/>
    <property type="match status" value="1"/>
</dbReference>
<dbReference type="Proteomes" id="UP001589838">
    <property type="component" value="Unassembled WGS sequence"/>
</dbReference>
<dbReference type="PANTHER" id="PTHR43280">
    <property type="entry name" value="ARAC-FAMILY TRANSCRIPTIONAL REGULATOR"/>
    <property type="match status" value="1"/>
</dbReference>
<evidence type="ECO:0000256" key="4">
    <source>
        <dbReference type="PROSITE-ProRule" id="PRU00169"/>
    </source>
</evidence>
<evidence type="ECO:0000313" key="8">
    <source>
        <dbReference type="Proteomes" id="UP001589838"/>
    </source>
</evidence>
<dbReference type="SMART" id="SM00448">
    <property type="entry name" value="REC"/>
    <property type="match status" value="1"/>
</dbReference>
<feature type="domain" description="HTH araC/xylS-type" evidence="5">
    <location>
        <begin position="448"/>
        <end position="546"/>
    </location>
</feature>
<feature type="domain" description="Response regulatory" evidence="6">
    <location>
        <begin position="5"/>
        <end position="126"/>
    </location>
</feature>
<keyword evidence="3" id="KW-0804">Transcription</keyword>
<sequence length="548" mass="65186">MNKIKTIIVDDEIRIRRGVERLLKKDGDQWDIIGTFSDGIEVIEFLKQNPTQIELLITDVKMPEMDGLTLIKEINKLNPNTKYSSIIVSGYDDFQFLQTAIREGVSDYILKPIDRIEFAELLNKVKENIHEQRKRNFQWNDLVKQANKLSTTKQTQLLRDAMSSKPEDIAMMYWVKDFPDGIYQLLYVSTDEFPAKTKEYTPKDWQTMTYAVENIVDEFTTNFSNTNQENRGWWWRESGFHFWILLFNPKLEEDEFYERGREFSNDLKSSIQLYTRFRFSIAQSYPFEDISVLSEMKKQLQSTIRMKMLVGGNKVFPSLGSNEMETGKEKSTITVEVKELLNKLINMIGSSNTTEFENELHSLFKYVTKFQSPLEIEYTIQYIIVHMYRVCMENLEPSVFMTDLDEMVDSLKTESNLFRFKHLLKQLVLQVHYKHIAYQENHTYDPIVKAKLWIQENYREKITIKEISEMVYMNPTYFCQYFKKQTGQTVLDYITDLRLKKAKEMLQETELKVTEISSLLGYQDTKYFSRLFKQKWNRSPSEFKKYHK</sequence>
<proteinExistence type="predicted"/>